<sequence>MTRHSLAARTTARLEIAVADIEPDRDRDQEADAAREQDRPIPTIERHADRVADHLRVAPPRAAALRALKAERLLLKVAAAEDLAVVDVAAVGADPVALPVLLGLLLRRQRRVQRLEAREVLAHGGHEGRRAACEDCEGRRSQHCQLCRGY</sequence>
<comment type="caution">
    <text evidence="1">The sequence shown here is derived from an EMBL/GenBank/DDBJ whole genome shotgun (WGS) entry which is preliminary data.</text>
</comment>
<name>A0A8J2WST7_9STRA</name>
<dbReference type="EMBL" id="CAKKNE010000001">
    <property type="protein sequence ID" value="CAH0366952.1"/>
    <property type="molecule type" value="Genomic_DNA"/>
</dbReference>
<dbReference type="Proteomes" id="UP000789595">
    <property type="component" value="Unassembled WGS sequence"/>
</dbReference>
<dbReference type="AlphaFoldDB" id="A0A8J2WST7"/>
<evidence type="ECO:0000313" key="2">
    <source>
        <dbReference type="Proteomes" id="UP000789595"/>
    </source>
</evidence>
<accession>A0A8J2WST7</accession>
<gene>
    <name evidence="1" type="ORF">PECAL_1P34670</name>
</gene>
<proteinExistence type="predicted"/>
<evidence type="ECO:0000313" key="1">
    <source>
        <dbReference type="EMBL" id="CAH0366952.1"/>
    </source>
</evidence>
<reference evidence="1" key="1">
    <citation type="submission" date="2021-11" db="EMBL/GenBank/DDBJ databases">
        <authorList>
            <consortium name="Genoscope - CEA"/>
            <person name="William W."/>
        </authorList>
    </citation>
    <scope>NUCLEOTIDE SEQUENCE</scope>
</reference>
<protein>
    <submittedName>
        <fullName evidence="1">Uncharacterized protein</fullName>
    </submittedName>
</protein>
<organism evidence="1 2">
    <name type="scientific">Pelagomonas calceolata</name>
    <dbReference type="NCBI Taxonomy" id="35677"/>
    <lineage>
        <taxon>Eukaryota</taxon>
        <taxon>Sar</taxon>
        <taxon>Stramenopiles</taxon>
        <taxon>Ochrophyta</taxon>
        <taxon>Pelagophyceae</taxon>
        <taxon>Pelagomonadales</taxon>
        <taxon>Pelagomonadaceae</taxon>
        <taxon>Pelagomonas</taxon>
    </lineage>
</organism>
<keyword evidence="2" id="KW-1185">Reference proteome</keyword>